<evidence type="ECO:0000256" key="1">
    <source>
        <dbReference type="ARBA" id="ARBA00009437"/>
    </source>
</evidence>
<dbReference type="EMBL" id="JAUTXY010000001">
    <property type="protein sequence ID" value="MEE2056036.1"/>
    <property type="molecule type" value="Genomic_DNA"/>
</dbReference>
<accession>A0ABU7L3B3</accession>
<dbReference type="PANTHER" id="PTHR30346:SF28">
    <property type="entry name" value="HTH-TYPE TRANSCRIPTIONAL REGULATOR CYNR"/>
    <property type="match status" value="1"/>
</dbReference>
<evidence type="ECO:0000313" key="7">
    <source>
        <dbReference type="EMBL" id="MEE2056036.1"/>
    </source>
</evidence>
<dbReference type="Pfam" id="PF00126">
    <property type="entry name" value="HTH_1"/>
    <property type="match status" value="1"/>
</dbReference>
<protein>
    <submittedName>
        <fullName evidence="7">LysR substrate-binding domain-containing protein</fullName>
    </submittedName>
</protein>
<dbReference type="InterPro" id="IPR036388">
    <property type="entry name" value="WH-like_DNA-bd_sf"/>
</dbReference>
<comment type="similarity">
    <text evidence="1">Belongs to the LysR transcriptional regulatory family.</text>
</comment>
<comment type="caution">
    <text evidence="7">The sequence shown here is derived from an EMBL/GenBank/DDBJ whole genome shotgun (WGS) entry which is preliminary data.</text>
</comment>
<keyword evidence="5" id="KW-0804">Transcription</keyword>
<dbReference type="InterPro" id="IPR000847">
    <property type="entry name" value="LysR_HTH_N"/>
</dbReference>
<dbReference type="RefSeq" id="WP_330131351.1">
    <property type="nucleotide sequence ID" value="NZ_JAUTXY010000001.1"/>
</dbReference>
<feature type="domain" description="HTH lysR-type" evidence="6">
    <location>
        <begin position="1"/>
        <end position="58"/>
    </location>
</feature>
<evidence type="ECO:0000256" key="3">
    <source>
        <dbReference type="ARBA" id="ARBA00023125"/>
    </source>
</evidence>
<dbReference type="Gene3D" id="1.10.10.10">
    <property type="entry name" value="Winged helix-like DNA-binding domain superfamily/Winged helix DNA-binding domain"/>
    <property type="match status" value="1"/>
</dbReference>
<evidence type="ECO:0000313" key="8">
    <source>
        <dbReference type="Proteomes" id="UP001336020"/>
    </source>
</evidence>
<keyword evidence="4" id="KW-0010">Activator</keyword>
<reference evidence="7 8" key="1">
    <citation type="submission" date="2023-07" db="EMBL/GenBank/DDBJ databases">
        <authorList>
            <person name="Girao M."/>
            <person name="Carvalho M.F."/>
        </authorList>
    </citation>
    <scope>NUCLEOTIDE SEQUENCE [LARGE SCALE GENOMIC DNA]</scope>
    <source>
        <strain evidence="7 8">YIM65754</strain>
    </source>
</reference>
<dbReference type="SUPFAM" id="SSF53850">
    <property type="entry name" value="Periplasmic binding protein-like II"/>
    <property type="match status" value="1"/>
</dbReference>
<dbReference type="Gene3D" id="3.40.190.290">
    <property type="match status" value="1"/>
</dbReference>
<dbReference type="InterPro" id="IPR005119">
    <property type="entry name" value="LysR_subst-bd"/>
</dbReference>
<organism evidence="7 8">
    <name type="scientific">Rhodococcus artemisiae</name>
    <dbReference type="NCBI Taxonomy" id="714159"/>
    <lineage>
        <taxon>Bacteria</taxon>
        <taxon>Bacillati</taxon>
        <taxon>Actinomycetota</taxon>
        <taxon>Actinomycetes</taxon>
        <taxon>Mycobacteriales</taxon>
        <taxon>Nocardiaceae</taxon>
        <taxon>Rhodococcus</taxon>
    </lineage>
</organism>
<evidence type="ECO:0000256" key="5">
    <source>
        <dbReference type="ARBA" id="ARBA00023163"/>
    </source>
</evidence>
<keyword evidence="3" id="KW-0238">DNA-binding</keyword>
<dbReference type="SUPFAM" id="SSF46785">
    <property type="entry name" value="Winged helix' DNA-binding domain"/>
    <property type="match status" value="1"/>
</dbReference>
<dbReference type="PROSITE" id="PS50931">
    <property type="entry name" value="HTH_LYSR"/>
    <property type="match status" value="1"/>
</dbReference>
<keyword evidence="2" id="KW-0805">Transcription regulation</keyword>
<evidence type="ECO:0000256" key="4">
    <source>
        <dbReference type="ARBA" id="ARBA00023159"/>
    </source>
</evidence>
<gene>
    <name evidence="7" type="ORF">Q7514_00650</name>
</gene>
<dbReference type="Pfam" id="PF03466">
    <property type="entry name" value="LysR_substrate"/>
    <property type="match status" value="1"/>
</dbReference>
<dbReference type="PANTHER" id="PTHR30346">
    <property type="entry name" value="TRANSCRIPTIONAL DUAL REGULATOR HCAR-RELATED"/>
    <property type="match status" value="1"/>
</dbReference>
<proteinExistence type="inferred from homology"/>
<evidence type="ECO:0000259" key="6">
    <source>
        <dbReference type="PROSITE" id="PS50931"/>
    </source>
</evidence>
<keyword evidence="8" id="KW-1185">Reference proteome</keyword>
<name>A0ABU7L3B3_9NOCA</name>
<dbReference type="Proteomes" id="UP001336020">
    <property type="component" value="Unassembled WGS sequence"/>
</dbReference>
<dbReference type="InterPro" id="IPR036390">
    <property type="entry name" value="WH_DNA-bd_sf"/>
</dbReference>
<evidence type="ECO:0000256" key="2">
    <source>
        <dbReference type="ARBA" id="ARBA00023015"/>
    </source>
</evidence>
<sequence length="302" mass="32434">MELRQIRHFVAVAEHAHFTRAAESMHLSQSALSSSVRALEGELGSALFERTTRSVLLTAAGKVFYPYAKRMLREAADAGAAVGRLRTGEAGTLALGTVQTFTAVDLPALLARLHYRYPGIEVTLREATTAELFEAVAAGELDLAFVALDARPLPAGLTALRSYTEELAVVVAPSHPLSATDDIDLAGLQPYPFVDFQAGTGLQTTIESLFVAAGVHRRITFRVSDIDRVLELVRHGLGVAVVPDTIARRSGLRRIRVRPNRPRRILALVGRTLAPTTVAAEHFLGLLATNSSAVPTGGQTEE</sequence>
<dbReference type="PRINTS" id="PR00039">
    <property type="entry name" value="HTHLYSR"/>
</dbReference>